<dbReference type="PATRIC" id="fig|1590042.3.peg.456"/>
<evidence type="ECO:0000313" key="4">
    <source>
        <dbReference type="EMBL" id="MCS5708205.1"/>
    </source>
</evidence>
<accession>A0A0Q9YRZ3</accession>
<keyword evidence="2" id="KW-0472">Membrane</keyword>
<evidence type="ECO:0000313" key="5">
    <source>
        <dbReference type="Proteomes" id="UP000051494"/>
    </source>
</evidence>
<keyword evidence="2" id="KW-1133">Transmembrane helix</keyword>
<evidence type="ECO:0000256" key="2">
    <source>
        <dbReference type="SAM" id="Phobius"/>
    </source>
</evidence>
<proteinExistence type="predicted"/>
<dbReference type="OrthoDB" id="5648496at2"/>
<evidence type="ECO:0000313" key="3">
    <source>
        <dbReference type="EMBL" id="KRG20218.1"/>
    </source>
</evidence>
<dbReference type="Proteomes" id="UP000051494">
    <property type="component" value="Unassembled WGS sequence"/>
</dbReference>
<comment type="caution">
    <text evidence="3">The sequence shown here is derived from an EMBL/GenBank/DDBJ whole genome shotgun (WGS) entry which is preliminary data.</text>
</comment>
<keyword evidence="5" id="KW-1185">Reference proteome</keyword>
<dbReference type="Gene3D" id="1.25.40.20">
    <property type="entry name" value="Ankyrin repeat-containing domain"/>
    <property type="match status" value="1"/>
</dbReference>
<dbReference type="EMBL" id="LKHV01000001">
    <property type="protein sequence ID" value="KRG20218.1"/>
    <property type="molecule type" value="Genomic_DNA"/>
</dbReference>
<feature type="region of interest" description="Disordered" evidence="1">
    <location>
        <begin position="323"/>
        <end position="344"/>
    </location>
</feature>
<gene>
    <name evidence="3" type="ORF">CC99x_00440</name>
    <name evidence="4" type="ORF">CC99x_004735</name>
</gene>
<dbReference type="AlphaFoldDB" id="A0A0Q9YRZ3"/>
<dbReference type="EMBL" id="LKHV02000001">
    <property type="protein sequence ID" value="MCS5708205.1"/>
    <property type="molecule type" value="Genomic_DNA"/>
</dbReference>
<dbReference type="InterPro" id="IPR036770">
    <property type="entry name" value="Ankyrin_rpt-contain_sf"/>
</dbReference>
<reference evidence="4" key="2">
    <citation type="journal article" date="2016" name="Genome Announc.">
        <title>Draft Genome Sequences of Two Novel Amoeba-Resistant Intranuclear Bacteria, 'Candidatus Berkiella cookevillensis' and 'Candidatus Berkiella aquae'.</title>
        <authorList>
            <person name="Mehari Y.T."/>
            <person name="Arivett B.A."/>
            <person name="Farone A.L."/>
            <person name="Gunderson J.H."/>
            <person name="Farone M.B."/>
        </authorList>
    </citation>
    <scope>NUCLEOTIDE SEQUENCE</scope>
    <source>
        <strain evidence="4">CC99</strain>
    </source>
</reference>
<evidence type="ECO:0000256" key="1">
    <source>
        <dbReference type="SAM" id="MobiDB-lite"/>
    </source>
</evidence>
<dbReference type="RefSeq" id="WP_057623170.1">
    <property type="nucleotide sequence ID" value="NZ_LKHV02000001.1"/>
</dbReference>
<organism evidence="3">
    <name type="scientific">Candidatus Berkiella cookevillensis</name>
    <dbReference type="NCBI Taxonomy" id="437022"/>
    <lineage>
        <taxon>Bacteria</taxon>
        <taxon>Pseudomonadati</taxon>
        <taxon>Pseudomonadota</taxon>
        <taxon>Gammaproteobacteria</taxon>
        <taxon>Candidatus Berkiellales</taxon>
        <taxon>Candidatus Berkiellaceae</taxon>
        <taxon>Candidatus Berkiella</taxon>
    </lineage>
</organism>
<reference evidence="4" key="3">
    <citation type="submission" date="2021-06" db="EMBL/GenBank/DDBJ databases">
        <title>Genomic Description and Analysis of Intracellular Bacteria, Candidatus Berkiella cookevillensis and Candidatus Berkiella aquae.</title>
        <authorList>
            <person name="Kidane D.T."/>
            <person name="Mehari Y.T."/>
            <person name="Rice F.C."/>
            <person name="Arivett B.A."/>
            <person name="Farone A.L."/>
            <person name="Berk S.G."/>
            <person name="Farone M.B."/>
        </authorList>
    </citation>
    <scope>NUCLEOTIDE SEQUENCE</scope>
    <source>
        <strain evidence="4">CC99</strain>
    </source>
</reference>
<keyword evidence="2" id="KW-0812">Transmembrane</keyword>
<feature type="compositionally biased region" description="Polar residues" evidence="1">
    <location>
        <begin position="323"/>
        <end position="337"/>
    </location>
</feature>
<feature type="transmembrane region" description="Helical" evidence="2">
    <location>
        <begin position="197"/>
        <end position="216"/>
    </location>
</feature>
<feature type="transmembrane region" description="Helical" evidence="2">
    <location>
        <begin position="222"/>
        <end position="239"/>
    </location>
</feature>
<reference evidence="3" key="1">
    <citation type="submission" date="2015-09" db="EMBL/GenBank/DDBJ databases">
        <title>Draft Genome Sequences of Two Novel Amoeba-resistant Intranuclear Bacteria, Candidatus Berkiella cookevillensis and Candidatus Berkiella aquae.</title>
        <authorList>
            <person name="Mehari Y.T."/>
            <person name="Arivett B.A."/>
            <person name="Farone A.L."/>
            <person name="Gunderson J.H."/>
            <person name="Farone M.B."/>
        </authorList>
    </citation>
    <scope>NUCLEOTIDE SEQUENCE [LARGE SCALE GENOMIC DNA]</scope>
    <source>
        <strain evidence="3">CC99</strain>
    </source>
</reference>
<sequence>MSNKSATQNIFAAIKSGNIATLKSLYNTLHKNAKTSTSKPIGKASHLDNLFFDTTRKAHISKLLYAVLCKQEAAVRFLLNQNSDYYDMYSFNEAQENPVIKAIETQQLNIFKAFTQHRAFLKQSIKDEQGNSIIHYIGRIQNKALRQQFAQCLIEAEFNIQLKNYSGKRANHIKEFEMLEKTYHRSLKYLLKQCREVAYYFFAFASALMLPLYAIYNPAFAISYIMIEIIAVAIPTAWMKKNSSTPQRIQMEAEFIHDIENNKLTKEKIKKFVCYNDKEQKIFTKKIENLYERAMQERKISKQKQSKTNKPILIQFKQKSTANMKNKPIIQSTTSIQPKRKCAR</sequence>
<dbReference type="SUPFAM" id="SSF48403">
    <property type="entry name" value="Ankyrin repeat"/>
    <property type="match status" value="1"/>
</dbReference>
<name>A0A0Q9YRZ3_9GAMM</name>
<protein>
    <submittedName>
        <fullName evidence="4">Ankyrin repeat domain-containing protein</fullName>
    </submittedName>
</protein>